<gene>
    <name evidence="2" type="ORF">ANCCAN_25783</name>
</gene>
<keyword evidence="1" id="KW-0472">Membrane</keyword>
<reference evidence="2 3" key="1">
    <citation type="submission" date="2014-10" db="EMBL/GenBank/DDBJ databases">
        <title>Draft genome of the hookworm Ancylostoma caninum.</title>
        <authorList>
            <person name="Mitreva M."/>
        </authorList>
    </citation>
    <scope>NUCLEOTIDE SEQUENCE [LARGE SCALE GENOMIC DNA]</scope>
    <source>
        <strain evidence="2 3">Baltimore</strain>
    </source>
</reference>
<dbReference type="AlphaFoldDB" id="A0A368F8T1"/>
<protein>
    <submittedName>
        <fullName evidence="2">Uncharacterized protein</fullName>
    </submittedName>
</protein>
<dbReference type="EMBL" id="JOJR01002588">
    <property type="protein sequence ID" value="RCN28472.1"/>
    <property type="molecule type" value="Genomic_DNA"/>
</dbReference>
<comment type="caution">
    <text evidence="2">The sequence shown here is derived from an EMBL/GenBank/DDBJ whole genome shotgun (WGS) entry which is preliminary data.</text>
</comment>
<proteinExistence type="predicted"/>
<evidence type="ECO:0000313" key="2">
    <source>
        <dbReference type="EMBL" id="RCN28472.1"/>
    </source>
</evidence>
<dbReference type="Proteomes" id="UP000252519">
    <property type="component" value="Unassembled WGS sequence"/>
</dbReference>
<feature type="transmembrane region" description="Helical" evidence="1">
    <location>
        <begin position="113"/>
        <end position="133"/>
    </location>
</feature>
<organism evidence="2 3">
    <name type="scientific">Ancylostoma caninum</name>
    <name type="common">Dog hookworm</name>
    <dbReference type="NCBI Taxonomy" id="29170"/>
    <lineage>
        <taxon>Eukaryota</taxon>
        <taxon>Metazoa</taxon>
        <taxon>Ecdysozoa</taxon>
        <taxon>Nematoda</taxon>
        <taxon>Chromadorea</taxon>
        <taxon>Rhabditida</taxon>
        <taxon>Rhabditina</taxon>
        <taxon>Rhabditomorpha</taxon>
        <taxon>Strongyloidea</taxon>
        <taxon>Ancylostomatidae</taxon>
        <taxon>Ancylostomatinae</taxon>
        <taxon>Ancylostoma</taxon>
    </lineage>
</organism>
<keyword evidence="1" id="KW-0812">Transmembrane</keyword>
<name>A0A368F8T1_ANCCA</name>
<dbReference type="OrthoDB" id="5854556at2759"/>
<keyword evidence="1" id="KW-1133">Transmembrane helix</keyword>
<dbReference type="STRING" id="29170.A0A368F8T1"/>
<evidence type="ECO:0000256" key="1">
    <source>
        <dbReference type="SAM" id="Phobius"/>
    </source>
</evidence>
<evidence type="ECO:0000313" key="3">
    <source>
        <dbReference type="Proteomes" id="UP000252519"/>
    </source>
</evidence>
<accession>A0A368F8T1</accession>
<keyword evidence="3" id="KW-1185">Reference proteome</keyword>
<sequence length="188" mass="21439">MPSTTAMRPHKTIGNHNHLHTNDILSNKISRPSAAVSKAEEVTADPESSVLAAGDNDINTSTKEKFANPRDWRLDDRTINDTDILPERQVACSNATIIASQRKCTWSGIEHLLVVWSFASLLVWMVMIAVCFYRQANKPAWVEFRERELQRMAQSRVLQHDHPWVHADAFEETRSKNKNELTMIQGTF</sequence>